<dbReference type="GO" id="GO:0006605">
    <property type="term" value="P:protein targeting"/>
    <property type="evidence" value="ECO:0007669"/>
    <property type="project" value="UniProtKB-UniRule"/>
</dbReference>
<evidence type="ECO:0000256" key="5">
    <source>
        <dbReference type="ARBA" id="ARBA00022927"/>
    </source>
</evidence>
<keyword evidence="14" id="KW-1185">Reference proteome</keyword>
<dbReference type="Gene3D" id="1.20.1640.10">
    <property type="entry name" value="Multidrug efflux transporter AcrB transmembrane domain"/>
    <property type="match status" value="1"/>
</dbReference>
<dbReference type="Gene3D" id="3.30.70.3400">
    <property type="match status" value="2"/>
</dbReference>
<keyword evidence="3 9" id="KW-1003">Cell membrane</keyword>
<dbReference type="InterPro" id="IPR048634">
    <property type="entry name" value="SecD_SecF_C"/>
</dbReference>
<dbReference type="NCBIfam" id="TIGR00916">
    <property type="entry name" value="2A0604s01"/>
    <property type="match status" value="1"/>
</dbReference>
<dbReference type="HAMAP" id="MF_01463_B">
    <property type="entry name" value="SecD_B"/>
    <property type="match status" value="1"/>
</dbReference>
<dbReference type="Pfam" id="PF22599">
    <property type="entry name" value="SecDF_P1_head"/>
    <property type="match status" value="1"/>
</dbReference>
<evidence type="ECO:0000256" key="4">
    <source>
        <dbReference type="ARBA" id="ARBA00022692"/>
    </source>
</evidence>
<feature type="transmembrane region" description="Helical" evidence="9">
    <location>
        <begin position="405"/>
        <end position="425"/>
    </location>
</feature>
<comment type="subcellular location">
    <subcellularLocation>
        <location evidence="1 9">Cell membrane</location>
        <topology evidence="1 9">Multi-pass membrane protein</topology>
    </subcellularLocation>
</comment>
<accession>A0A7W7KCD5</accession>
<feature type="transmembrane region" description="Helical" evidence="9">
    <location>
        <begin position="479"/>
        <end position="498"/>
    </location>
</feature>
<dbReference type="InterPro" id="IPR055344">
    <property type="entry name" value="SecD_SecF_C_bact"/>
</dbReference>
<evidence type="ECO:0000256" key="3">
    <source>
        <dbReference type="ARBA" id="ARBA00022475"/>
    </source>
</evidence>
<keyword evidence="7 9" id="KW-0811">Translocation</keyword>
<evidence type="ECO:0000256" key="8">
    <source>
        <dbReference type="ARBA" id="ARBA00023136"/>
    </source>
</evidence>
<dbReference type="AlphaFoldDB" id="A0A7W7KCD5"/>
<evidence type="ECO:0000256" key="6">
    <source>
        <dbReference type="ARBA" id="ARBA00022989"/>
    </source>
</evidence>
<dbReference type="Pfam" id="PF02355">
    <property type="entry name" value="SecD_SecF_C"/>
    <property type="match status" value="1"/>
</dbReference>
<sequence length="542" mass="57914">MSEGAELMLDFPTWKKAWYWAITAFAIACALPSLFSIAGVRWPAALPSPMVNLGLDLAGGSHILLEADQRQVAKQRLETMEEQVRTRLKAAEPSIQIGDISSQGGRLSFMLKNPAQVDAAREAIMPLTTGAGLTGARDWDIQVVDGSRFVVTPTQQGVDQAVTNAMDTAVEVVRKRIDALGTREPTILRQGDERIVVQVPGLQDPSALKKLLGQTAKLEFKLVDVTAQPDDIAKGIAPAGSQILPFADPQEGRGQPGLAVKRLGGIKGDQLTDAKQAFDPKSNAPVVSITFNSAGGAKFAQLTSENVNRPFAIILDNKILSAPNINEPILGGSAQISGSFSVQEATQLAIALRSGALPVDLAVVEERTVGPDLGADSIRKGLIAMTVGSLLVMLIMILVYGRFGIYATIALIINVLMILGVMALINTTLTLPGIAGFVLTIGAAVDANVLIYERMREERKKGRRVVASVENGYKEASRAIYDANVTNAIAGVLLFVFGTGPVRGFAVVLIIGLFTSVFTGVTLTRMWVADWLRKKRPTELNV</sequence>
<feature type="transmembrane region" description="Helical" evidence="9">
    <location>
        <begin position="381"/>
        <end position="400"/>
    </location>
</feature>
<dbReference type="GO" id="GO:0043952">
    <property type="term" value="P:protein transport by the Sec complex"/>
    <property type="evidence" value="ECO:0007669"/>
    <property type="project" value="UniProtKB-UniRule"/>
</dbReference>
<comment type="similarity">
    <text evidence="9">Belongs to the SecD/SecF family. SecD subfamily.</text>
</comment>
<evidence type="ECO:0000313" key="14">
    <source>
        <dbReference type="Proteomes" id="UP000555448"/>
    </source>
</evidence>
<comment type="subunit">
    <text evidence="9">Forms a complex with SecF. Part of the essential Sec protein translocation apparatus which comprises SecA, SecYEG and auxiliary proteins SecDF-YajC and YidC.</text>
</comment>
<comment type="caution">
    <text evidence="13">The sequence shown here is derived from an EMBL/GenBank/DDBJ whole genome shotgun (WGS) entry which is preliminary data.</text>
</comment>
<organism evidence="13 14">
    <name type="scientific">Novosphingobium chloroacetimidivorans</name>
    <dbReference type="NCBI Taxonomy" id="1428314"/>
    <lineage>
        <taxon>Bacteria</taxon>
        <taxon>Pseudomonadati</taxon>
        <taxon>Pseudomonadota</taxon>
        <taxon>Alphaproteobacteria</taxon>
        <taxon>Sphingomonadales</taxon>
        <taxon>Sphingomonadaceae</taxon>
        <taxon>Novosphingobium</taxon>
    </lineage>
</organism>
<evidence type="ECO:0000256" key="9">
    <source>
        <dbReference type="HAMAP-Rule" id="MF_01463"/>
    </source>
</evidence>
<dbReference type="Pfam" id="PF21760">
    <property type="entry name" value="SecD_1st"/>
    <property type="match status" value="1"/>
</dbReference>
<dbReference type="Gene3D" id="3.30.1360.200">
    <property type="match status" value="1"/>
</dbReference>
<dbReference type="GO" id="GO:0065002">
    <property type="term" value="P:intracellular protein transmembrane transport"/>
    <property type="evidence" value="ECO:0007669"/>
    <property type="project" value="UniProtKB-UniRule"/>
</dbReference>
<evidence type="ECO:0000259" key="10">
    <source>
        <dbReference type="Pfam" id="PF02355"/>
    </source>
</evidence>
<evidence type="ECO:0000256" key="1">
    <source>
        <dbReference type="ARBA" id="ARBA00004651"/>
    </source>
</evidence>
<gene>
    <name evidence="9" type="primary">secD</name>
    <name evidence="13" type="ORF">HNO88_003018</name>
</gene>
<dbReference type="Pfam" id="PF07549">
    <property type="entry name" value="Sec_GG"/>
    <property type="match status" value="1"/>
</dbReference>
<dbReference type="FunFam" id="1.20.1640.10:FF:000004">
    <property type="entry name" value="Protein translocase subunit SecD"/>
    <property type="match status" value="1"/>
</dbReference>
<dbReference type="GO" id="GO:0015450">
    <property type="term" value="F:protein-transporting ATPase activity"/>
    <property type="evidence" value="ECO:0007669"/>
    <property type="project" value="InterPro"/>
</dbReference>
<dbReference type="SUPFAM" id="SSF82866">
    <property type="entry name" value="Multidrug efflux transporter AcrB transmembrane domain"/>
    <property type="match status" value="1"/>
</dbReference>
<dbReference type="GO" id="GO:0005886">
    <property type="term" value="C:plasma membrane"/>
    <property type="evidence" value="ECO:0007669"/>
    <property type="project" value="UniProtKB-SubCell"/>
</dbReference>
<keyword evidence="4 9" id="KW-0812">Transmembrane</keyword>
<dbReference type="InterPro" id="IPR048631">
    <property type="entry name" value="SecD_1st"/>
</dbReference>
<feature type="domain" description="Protein translocase subunit SecDF P1" evidence="11">
    <location>
        <begin position="166"/>
        <end position="224"/>
    </location>
</feature>
<proteinExistence type="inferred from homology"/>
<feature type="domain" description="SecDF P1 head subdomain" evidence="12">
    <location>
        <begin position="253"/>
        <end position="359"/>
    </location>
</feature>
<dbReference type="Proteomes" id="UP000555448">
    <property type="component" value="Unassembled WGS sequence"/>
</dbReference>
<dbReference type="PANTHER" id="PTHR30081:SF1">
    <property type="entry name" value="PROTEIN TRANSLOCASE SUBUNIT SECD"/>
    <property type="match status" value="1"/>
</dbReference>
<evidence type="ECO:0000259" key="11">
    <source>
        <dbReference type="Pfam" id="PF21760"/>
    </source>
</evidence>
<dbReference type="InterPro" id="IPR054384">
    <property type="entry name" value="SecDF_P1_head"/>
</dbReference>
<dbReference type="InterPro" id="IPR005791">
    <property type="entry name" value="SecD"/>
</dbReference>
<keyword evidence="8 9" id="KW-0472">Membrane</keyword>
<feature type="transmembrane region" description="Helical" evidence="9">
    <location>
        <begin position="504"/>
        <end position="528"/>
    </location>
</feature>
<keyword evidence="2 9" id="KW-0813">Transport</keyword>
<evidence type="ECO:0000259" key="12">
    <source>
        <dbReference type="Pfam" id="PF22599"/>
    </source>
</evidence>
<dbReference type="InterPro" id="IPR022813">
    <property type="entry name" value="SecD/SecF_arch_bac"/>
</dbReference>
<comment type="function">
    <text evidence="9">Part of the Sec protein translocase complex. Interacts with the SecYEG preprotein conducting channel. SecDF uses the proton motive force (PMF) to complete protein translocation after the ATP-dependent function of SecA.</text>
</comment>
<protein>
    <recommendedName>
        <fullName evidence="9">Protein translocase subunit SecD</fullName>
    </recommendedName>
</protein>
<reference evidence="13 14" key="1">
    <citation type="submission" date="2020-08" db="EMBL/GenBank/DDBJ databases">
        <title>Functional genomics of gut bacteria from endangered species of beetles.</title>
        <authorList>
            <person name="Carlos-Shanley C."/>
        </authorList>
    </citation>
    <scope>NUCLEOTIDE SEQUENCE [LARGE SCALE GENOMIC DNA]</scope>
    <source>
        <strain evidence="13 14">S00245</strain>
    </source>
</reference>
<name>A0A7W7KCD5_9SPHN</name>
<keyword evidence="6 9" id="KW-1133">Transmembrane helix</keyword>
<evidence type="ECO:0000313" key="13">
    <source>
        <dbReference type="EMBL" id="MBB4859689.1"/>
    </source>
</evidence>
<dbReference type="InterPro" id="IPR022646">
    <property type="entry name" value="SecD/SecF_CS"/>
</dbReference>
<evidence type="ECO:0000256" key="2">
    <source>
        <dbReference type="ARBA" id="ARBA00022448"/>
    </source>
</evidence>
<feature type="domain" description="Protein export membrane protein SecD/SecF C-terminal" evidence="10">
    <location>
        <begin position="360"/>
        <end position="528"/>
    </location>
</feature>
<feature type="transmembrane region" description="Helical" evidence="9">
    <location>
        <begin position="17"/>
        <end position="42"/>
    </location>
</feature>
<evidence type="ECO:0000256" key="7">
    <source>
        <dbReference type="ARBA" id="ARBA00023010"/>
    </source>
</evidence>
<keyword evidence="5 9" id="KW-0653">Protein transport</keyword>
<dbReference type="PANTHER" id="PTHR30081">
    <property type="entry name" value="PROTEIN-EXPORT MEMBRANE PROTEIN SEC"/>
    <property type="match status" value="1"/>
</dbReference>
<dbReference type="NCBIfam" id="TIGR01129">
    <property type="entry name" value="secD"/>
    <property type="match status" value="1"/>
</dbReference>
<dbReference type="EMBL" id="JACHLR010000013">
    <property type="protein sequence ID" value="MBB4859689.1"/>
    <property type="molecule type" value="Genomic_DNA"/>
</dbReference>
<feature type="transmembrane region" description="Helical" evidence="9">
    <location>
        <begin position="431"/>
        <end position="451"/>
    </location>
</feature>